<evidence type="ECO:0000313" key="6">
    <source>
        <dbReference type="EMBL" id="SPC06359.1"/>
    </source>
</evidence>
<dbReference type="EMBL" id="CP069811">
    <property type="protein sequence ID" value="QRQ90915.1"/>
    <property type="molecule type" value="Genomic_DNA"/>
</dbReference>
<dbReference type="SMART" id="SM01092">
    <property type="entry name" value="CO_deh_flav_C"/>
    <property type="match status" value="1"/>
</dbReference>
<evidence type="ECO:0000256" key="3">
    <source>
        <dbReference type="ARBA" id="ARBA00023002"/>
    </source>
</evidence>
<dbReference type="GeneID" id="303489802"/>
<feature type="domain" description="FAD-binding PCMH-type" evidence="4">
    <location>
        <begin position="1"/>
        <end position="177"/>
    </location>
</feature>
<dbReference type="OrthoDB" id="9793944at2"/>
<dbReference type="PANTHER" id="PTHR42659">
    <property type="entry name" value="XANTHINE DEHYDROGENASE SUBUNIT C-RELATED"/>
    <property type="match status" value="1"/>
</dbReference>
<evidence type="ECO:0000256" key="2">
    <source>
        <dbReference type="ARBA" id="ARBA00022827"/>
    </source>
</evidence>
<dbReference type="PANTHER" id="PTHR42659:SF2">
    <property type="entry name" value="XANTHINE DEHYDROGENASE SUBUNIT C-RELATED"/>
    <property type="match status" value="1"/>
</dbReference>
<proteinExistence type="predicted"/>
<dbReference type="EMBL" id="OGUS01000058">
    <property type="protein sequence ID" value="SPC06359.1"/>
    <property type="molecule type" value="Genomic_DNA"/>
</dbReference>
<dbReference type="Gene3D" id="3.30.43.10">
    <property type="entry name" value="Uridine Diphospho-n-acetylenolpyruvylglucosamine Reductase, domain 2"/>
    <property type="match status" value="1"/>
</dbReference>
<protein>
    <submittedName>
        <fullName evidence="6">FAD binding domain-containing protein</fullName>
    </submittedName>
</protein>
<reference evidence="8" key="2">
    <citation type="submission" date="2018-01" db="EMBL/GenBank/DDBJ databases">
        <authorList>
            <person name="Gaut B.S."/>
            <person name="Morton B.R."/>
            <person name="Clegg M.T."/>
            <person name="Duvall M.R."/>
        </authorList>
    </citation>
    <scope>NUCLEOTIDE SEQUENCE [LARGE SCALE GENOMIC DNA]</scope>
</reference>
<evidence type="ECO:0000313" key="7">
    <source>
        <dbReference type="EMBL" id="SPC21945.1"/>
    </source>
</evidence>
<dbReference type="Gene3D" id="3.30.390.50">
    <property type="entry name" value="CO dehydrogenase flavoprotein, C-terminal domain"/>
    <property type="match status" value="1"/>
</dbReference>
<dbReference type="InterPro" id="IPR016166">
    <property type="entry name" value="FAD-bd_PCMH"/>
</dbReference>
<dbReference type="GO" id="GO:0071949">
    <property type="term" value="F:FAD binding"/>
    <property type="evidence" value="ECO:0007669"/>
    <property type="project" value="InterPro"/>
</dbReference>
<dbReference type="InterPro" id="IPR016169">
    <property type="entry name" value="FAD-bd_PCMH_sub2"/>
</dbReference>
<dbReference type="Proteomes" id="UP000623307">
    <property type="component" value="Chromosome 1"/>
</dbReference>
<dbReference type="InterPro" id="IPR016167">
    <property type="entry name" value="FAD-bd_PCMH_sub1"/>
</dbReference>
<dbReference type="SUPFAM" id="SSF55447">
    <property type="entry name" value="CO dehydrogenase flavoprotein C-terminal domain-like"/>
    <property type="match status" value="1"/>
</dbReference>
<keyword evidence="3" id="KW-0560">Oxidoreductase</keyword>
<sequence>MKPAAFDYLRAESAQHALEALARAGEGARVLAGGQSLMAVLNMRLAQPQLLIDISRTPDLDTVRVEDGDLVVGAAATQGNVEWRPSLADEVPLLALAFPHISHFQIRNRGTVCGSIAHADPSAELPLVLTALGGEVVLRSLRRRRVLPAAEFFRGMLMTAREPDELVEAVRFPLRRPGARYGFTEFSARHGDFALVACAAIVTDDAIALAVGGVADRPVLETWPRLRGKALAEAINDFSWKLGAQDDAHVSAQYRRHLVRQLGMRAIEEAR</sequence>
<organism evidence="6 8">
    <name type="scientific">Cupriavidus oxalaticus</name>
    <dbReference type="NCBI Taxonomy" id="96344"/>
    <lineage>
        <taxon>Bacteria</taxon>
        <taxon>Pseudomonadati</taxon>
        <taxon>Pseudomonadota</taxon>
        <taxon>Betaproteobacteria</taxon>
        <taxon>Burkholderiales</taxon>
        <taxon>Burkholderiaceae</taxon>
        <taxon>Cupriavidus</taxon>
    </lineage>
</organism>
<evidence type="ECO:0000313" key="9">
    <source>
        <dbReference type="Proteomes" id="UP000623307"/>
    </source>
</evidence>
<reference evidence="5 9" key="3">
    <citation type="submission" date="2021-02" db="EMBL/GenBank/DDBJ databases">
        <title>Complete Genome Sequence of Cupriavidus oxalaticus Strain Ox1, a Soil Oxalate-Degrading Species.</title>
        <authorList>
            <person name="Palmieri F."/>
            <person name="Udriet P."/>
            <person name="Deuasquier M."/>
            <person name="Beaudoing E."/>
            <person name="Johnson S.L."/>
            <person name="Davenport K.W."/>
            <person name="Chain P.S."/>
            <person name="Bindschedler S."/>
            <person name="Junier P."/>
        </authorList>
    </citation>
    <scope>NUCLEOTIDE SEQUENCE [LARGE SCALE GENOMIC DNA]</scope>
    <source>
        <strain evidence="5 9">Ox1</strain>
    </source>
</reference>
<reference evidence="6 8" key="1">
    <citation type="submission" date="2018-01" db="EMBL/GenBank/DDBJ databases">
        <authorList>
            <person name="Clerissi C."/>
        </authorList>
    </citation>
    <scope>NUCLEOTIDE SEQUENCE</scope>
    <source>
        <strain evidence="6">Cupriavidus oxalaticus LMG 2235</strain>
        <plasmid evidence="8">co2235_mp</plasmid>
    </source>
</reference>
<dbReference type="InterPro" id="IPR002346">
    <property type="entry name" value="Mopterin_DH_FAD-bd"/>
</dbReference>
<dbReference type="Gene3D" id="3.30.465.10">
    <property type="match status" value="1"/>
</dbReference>
<dbReference type="InterPro" id="IPR036683">
    <property type="entry name" value="CO_DH_flav_C_dom_sf"/>
</dbReference>
<dbReference type="PROSITE" id="PS51387">
    <property type="entry name" value="FAD_PCMH"/>
    <property type="match status" value="1"/>
</dbReference>
<keyword evidence="1" id="KW-0285">Flavoprotein</keyword>
<dbReference type="EMBL" id="OGUS01000141">
    <property type="protein sequence ID" value="SPC21945.1"/>
    <property type="molecule type" value="Genomic_DNA"/>
</dbReference>
<evidence type="ECO:0000313" key="8">
    <source>
        <dbReference type="Proteomes" id="UP000256862"/>
    </source>
</evidence>
<evidence type="ECO:0000313" key="5">
    <source>
        <dbReference type="EMBL" id="QRQ90915.1"/>
    </source>
</evidence>
<gene>
    <name evidence="7" type="ORF">CO2235_MP60186</name>
    <name evidence="6" type="ORF">CO2235_U530018</name>
    <name evidence="5" type="ORF">JTE92_09720</name>
</gene>
<dbReference type="InterPro" id="IPR051312">
    <property type="entry name" value="Diverse_Substr_Oxidored"/>
</dbReference>
<dbReference type="RefSeq" id="WP_063239673.1">
    <property type="nucleotide sequence ID" value="NZ_CP069809.1"/>
</dbReference>
<dbReference type="InterPro" id="IPR005107">
    <property type="entry name" value="CO_DH_flav_C"/>
</dbReference>
<keyword evidence="9" id="KW-1185">Reference proteome</keyword>
<dbReference type="AlphaFoldDB" id="A0A375GKE9"/>
<dbReference type="GO" id="GO:0016491">
    <property type="term" value="F:oxidoreductase activity"/>
    <property type="evidence" value="ECO:0007669"/>
    <property type="project" value="UniProtKB-KW"/>
</dbReference>
<dbReference type="Proteomes" id="UP000256862">
    <property type="component" value="Plasmid CO2235_mp"/>
</dbReference>
<evidence type="ECO:0000259" key="4">
    <source>
        <dbReference type="PROSITE" id="PS51387"/>
    </source>
</evidence>
<geneLocation type="plasmid" evidence="8">
    <name>co2235_mp</name>
</geneLocation>
<name>A0A375GKE9_9BURK</name>
<keyword evidence="2" id="KW-0274">FAD</keyword>
<dbReference type="Pfam" id="PF00941">
    <property type="entry name" value="FAD_binding_5"/>
    <property type="match status" value="1"/>
</dbReference>
<evidence type="ECO:0000256" key="1">
    <source>
        <dbReference type="ARBA" id="ARBA00022630"/>
    </source>
</evidence>
<dbReference type="InterPro" id="IPR036318">
    <property type="entry name" value="FAD-bd_PCMH-like_sf"/>
</dbReference>
<accession>A0A375GKE9</accession>
<dbReference type="SUPFAM" id="SSF56176">
    <property type="entry name" value="FAD-binding/transporter-associated domain-like"/>
    <property type="match status" value="1"/>
</dbReference>